<organism evidence="1 2">
    <name type="scientific">Portunus trituberculatus</name>
    <name type="common">Swimming crab</name>
    <name type="synonym">Neptunus trituberculatus</name>
    <dbReference type="NCBI Taxonomy" id="210409"/>
    <lineage>
        <taxon>Eukaryota</taxon>
        <taxon>Metazoa</taxon>
        <taxon>Ecdysozoa</taxon>
        <taxon>Arthropoda</taxon>
        <taxon>Crustacea</taxon>
        <taxon>Multicrustacea</taxon>
        <taxon>Malacostraca</taxon>
        <taxon>Eumalacostraca</taxon>
        <taxon>Eucarida</taxon>
        <taxon>Decapoda</taxon>
        <taxon>Pleocyemata</taxon>
        <taxon>Brachyura</taxon>
        <taxon>Eubrachyura</taxon>
        <taxon>Portunoidea</taxon>
        <taxon>Portunidae</taxon>
        <taxon>Portuninae</taxon>
        <taxon>Portunus</taxon>
    </lineage>
</organism>
<keyword evidence="2" id="KW-1185">Reference proteome</keyword>
<proteinExistence type="predicted"/>
<comment type="caution">
    <text evidence="1">The sequence shown here is derived from an EMBL/GenBank/DDBJ whole genome shotgun (WGS) entry which is preliminary data.</text>
</comment>
<evidence type="ECO:0000313" key="1">
    <source>
        <dbReference type="EMBL" id="MPD01158.1"/>
    </source>
</evidence>
<evidence type="ECO:0000313" key="2">
    <source>
        <dbReference type="Proteomes" id="UP000324222"/>
    </source>
</evidence>
<name>A0A5B7K7G2_PORTR</name>
<dbReference type="Proteomes" id="UP000324222">
    <property type="component" value="Unassembled WGS sequence"/>
</dbReference>
<protein>
    <submittedName>
        <fullName evidence="1">Uncharacterized protein</fullName>
    </submittedName>
</protein>
<gene>
    <name evidence="1" type="ORF">E2C01_096674</name>
</gene>
<accession>A0A5B7K7G2</accession>
<sequence length="17" mass="2028">MFRPGDTHLPKTRQDTQ</sequence>
<dbReference type="AlphaFoldDB" id="A0A5B7K7G2"/>
<dbReference type="EMBL" id="VSRR010125987">
    <property type="protein sequence ID" value="MPD01158.1"/>
    <property type="molecule type" value="Genomic_DNA"/>
</dbReference>
<reference evidence="1 2" key="1">
    <citation type="submission" date="2019-05" db="EMBL/GenBank/DDBJ databases">
        <title>Another draft genome of Portunus trituberculatus and its Hox gene families provides insights of decapod evolution.</title>
        <authorList>
            <person name="Jeong J.-H."/>
            <person name="Song I."/>
            <person name="Kim S."/>
            <person name="Choi T."/>
            <person name="Kim D."/>
            <person name="Ryu S."/>
            <person name="Kim W."/>
        </authorList>
    </citation>
    <scope>NUCLEOTIDE SEQUENCE [LARGE SCALE GENOMIC DNA]</scope>
    <source>
        <tissue evidence="1">Muscle</tissue>
    </source>
</reference>